<feature type="region of interest" description="Disordered" evidence="2">
    <location>
        <begin position="739"/>
        <end position="761"/>
    </location>
</feature>
<feature type="region of interest" description="Disordered" evidence="2">
    <location>
        <begin position="1"/>
        <end position="44"/>
    </location>
</feature>
<evidence type="ECO:0000256" key="1">
    <source>
        <dbReference type="SAM" id="Coils"/>
    </source>
</evidence>
<evidence type="ECO:0000256" key="2">
    <source>
        <dbReference type="SAM" id="MobiDB-lite"/>
    </source>
</evidence>
<feature type="coiled-coil region" evidence="1">
    <location>
        <begin position="659"/>
        <end position="703"/>
    </location>
</feature>
<organism evidence="3 4">
    <name type="scientific">Cladophialophora bantiana (strain ATCC 10958 / CBS 173.52 / CDC B-1940 / NIH 8579)</name>
    <name type="common">Xylohypha bantiana</name>
    <dbReference type="NCBI Taxonomy" id="1442370"/>
    <lineage>
        <taxon>Eukaryota</taxon>
        <taxon>Fungi</taxon>
        <taxon>Dikarya</taxon>
        <taxon>Ascomycota</taxon>
        <taxon>Pezizomycotina</taxon>
        <taxon>Eurotiomycetes</taxon>
        <taxon>Chaetothyriomycetidae</taxon>
        <taxon>Chaetothyriales</taxon>
        <taxon>Herpotrichiellaceae</taxon>
        <taxon>Cladophialophora</taxon>
    </lineage>
</organism>
<dbReference type="GeneID" id="27704465"/>
<proteinExistence type="predicted"/>
<dbReference type="HOGENOM" id="CLU_011375_0_0_1"/>
<name>A0A0D2FMM5_CLAB1</name>
<evidence type="ECO:0000313" key="4">
    <source>
        <dbReference type="Proteomes" id="UP000053789"/>
    </source>
</evidence>
<feature type="coiled-coil region" evidence="1">
    <location>
        <begin position="71"/>
        <end position="98"/>
    </location>
</feature>
<keyword evidence="1" id="KW-0175">Coiled coil</keyword>
<keyword evidence="4" id="KW-1185">Reference proteome</keyword>
<dbReference type="AlphaFoldDB" id="A0A0D2FMM5"/>
<dbReference type="Proteomes" id="UP000053789">
    <property type="component" value="Unassembled WGS sequence"/>
</dbReference>
<dbReference type="OrthoDB" id="185373at2759"/>
<gene>
    <name evidence="3" type="ORF">Z519_11537</name>
</gene>
<reference evidence="3" key="1">
    <citation type="submission" date="2015-01" db="EMBL/GenBank/DDBJ databases">
        <title>The Genome Sequence of Cladophialophora bantiana CBS 173.52.</title>
        <authorList>
            <consortium name="The Broad Institute Genomics Platform"/>
            <person name="Cuomo C."/>
            <person name="de Hoog S."/>
            <person name="Gorbushina A."/>
            <person name="Stielow B."/>
            <person name="Teixiera M."/>
            <person name="Abouelleil A."/>
            <person name="Chapman S.B."/>
            <person name="Priest M."/>
            <person name="Young S.K."/>
            <person name="Wortman J."/>
            <person name="Nusbaum C."/>
            <person name="Birren B."/>
        </authorList>
    </citation>
    <scope>NUCLEOTIDE SEQUENCE [LARGE SCALE GENOMIC DNA]</scope>
    <source>
        <strain evidence="3">CBS 173.52</strain>
    </source>
</reference>
<evidence type="ECO:0000313" key="3">
    <source>
        <dbReference type="EMBL" id="KIW87952.1"/>
    </source>
</evidence>
<accession>A0A0D2FMM5</accession>
<feature type="compositionally biased region" description="Basic residues" evidence="2">
    <location>
        <begin position="33"/>
        <end position="42"/>
    </location>
</feature>
<feature type="compositionally biased region" description="Low complexity" evidence="2">
    <location>
        <begin position="16"/>
        <end position="27"/>
    </location>
</feature>
<sequence length="823" mass="93344">MRGLWTQASRPRLRSSHSLSSTDSLTSALVRKTTTRPPRRRPGFGDAFTVLLTPVLAAALFVDTSWKSKQRKDWDERLAALDNEIDSLKERERQLRSSLQLRNVRAGLSPQRRYYATAVQAQVPDDEVPRDIEMPIWSADPGQEDNVTEDEGIPIRQVVSAREFSAEQLSNFKRYHRLNAITLALRMLLHLRVGPNHFYSIFPSDDPMDSATNETSEDVGLPSDTNRLAEMLALTRKQMRSLGNLEDLFYVAPRIQAQAARGGLQQAIKELTAEFDAGHISLAGLIDGYGKAVLQTDELPSVSVYVMLIRSLSKVGSHSLAYHAVAALKRSTLPLSDPAIFYMLLQIGRACDSRSLNHMLHFIAKADNPLNVIHKWEKARVNGLDLPVPTTLNPRLLMVLVYASLRCEQPTRAEAWLTLLREADYGSMWKDDLFRSFLAYYSQHGNWEEGKKWVQRSVKHALTIANQSIDRLARVIYRMLDLCVRCRKLAEYTTILDAAVDSGIRPPLVDKTQNDRRTFHPRTRSILLEWESLPLPDNVEECPVQEKARSFQLACRSLMEELSGRPQKAQSSHDNVDSELVLMAPTVQSPNLRYTVRRPTPASPATTDVDHSSVELGKLQSRLTQQEAIITQLKMKLDLSELRQRSYQEEQAQKAQRWIKNTSALAEELRDSKERYERLQKLNELYEKERANMRAEMSALKAVAEKLVLQGQNPTTEVSAVGRTEAQLPEIEIVTKEEVSTLPEQKPTPIKGENSPPETRAPTRLIEMPNVRRNRSKIGPISTTPGEIRIRTFSKHFDKDIRPRTFKRVQLKTQPAPDSALVP</sequence>
<dbReference type="EMBL" id="KN847001">
    <property type="protein sequence ID" value="KIW87952.1"/>
    <property type="molecule type" value="Genomic_DNA"/>
</dbReference>
<dbReference type="RefSeq" id="XP_016614621.1">
    <property type="nucleotide sequence ID" value="XM_016769248.1"/>
</dbReference>
<protein>
    <submittedName>
        <fullName evidence="3">Uncharacterized protein</fullName>
    </submittedName>
</protein>